<gene>
    <name evidence="1" type="ORF">S01H4_35625</name>
</gene>
<dbReference type="AlphaFoldDB" id="X1BG13"/>
<reference evidence="1" key="1">
    <citation type="journal article" date="2014" name="Front. Microbiol.">
        <title>High frequency of phylogenetically diverse reductive dehalogenase-homologous genes in deep subseafloor sedimentary metagenomes.</title>
        <authorList>
            <person name="Kawai M."/>
            <person name="Futagami T."/>
            <person name="Toyoda A."/>
            <person name="Takaki Y."/>
            <person name="Nishi S."/>
            <person name="Hori S."/>
            <person name="Arai W."/>
            <person name="Tsubouchi T."/>
            <person name="Morono Y."/>
            <person name="Uchiyama I."/>
            <person name="Ito T."/>
            <person name="Fujiyama A."/>
            <person name="Inagaki F."/>
            <person name="Takami H."/>
        </authorList>
    </citation>
    <scope>NUCLEOTIDE SEQUENCE</scope>
    <source>
        <strain evidence="1">Expedition CK06-06</strain>
    </source>
</reference>
<feature type="non-terminal residue" evidence="1">
    <location>
        <position position="52"/>
    </location>
</feature>
<organism evidence="1">
    <name type="scientific">marine sediment metagenome</name>
    <dbReference type="NCBI Taxonomy" id="412755"/>
    <lineage>
        <taxon>unclassified sequences</taxon>
        <taxon>metagenomes</taxon>
        <taxon>ecological metagenomes</taxon>
    </lineage>
</organism>
<comment type="caution">
    <text evidence="1">The sequence shown here is derived from an EMBL/GenBank/DDBJ whole genome shotgun (WGS) entry which is preliminary data.</text>
</comment>
<dbReference type="EMBL" id="BART01018962">
    <property type="protein sequence ID" value="GAG80157.1"/>
    <property type="molecule type" value="Genomic_DNA"/>
</dbReference>
<name>X1BG13_9ZZZZ</name>
<protein>
    <submittedName>
        <fullName evidence="1">Uncharacterized protein</fullName>
    </submittedName>
</protein>
<evidence type="ECO:0000313" key="1">
    <source>
        <dbReference type="EMBL" id="GAG80157.1"/>
    </source>
</evidence>
<proteinExistence type="predicted"/>
<accession>X1BG13</accession>
<sequence>MVVKKCNKYLIILLLTFQGILVAQESPRDRVYHALIYDRMDEWDEVIVEMSS</sequence>